<reference evidence="2 3" key="1">
    <citation type="journal article" date="2021" name="Nat. Plants">
        <title>The Taxus genome provides insights into paclitaxel biosynthesis.</title>
        <authorList>
            <person name="Xiong X."/>
            <person name="Gou J."/>
            <person name="Liao Q."/>
            <person name="Li Y."/>
            <person name="Zhou Q."/>
            <person name="Bi G."/>
            <person name="Li C."/>
            <person name="Du R."/>
            <person name="Wang X."/>
            <person name="Sun T."/>
            <person name="Guo L."/>
            <person name="Liang H."/>
            <person name="Lu P."/>
            <person name="Wu Y."/>
            <person name="Zhang Z."/>
            <person name="Ro D.K."/>
            <person name="Shang Y."/>
            <person name="Huang S."/>
            <person name="Yan J."/>
        </authorList>
    </citation>
    <scope>NUCLEOTIDE SEQUENCE [LARGE SCALE GENOMIC DNA]</scope>
    <source>
        <strain evidence="2">Ta-2019</strain>
    </source>
</reference>
<feature type="region of interest" description="Disordered" evidence="1">
    <location>
        <begin position="1"/>
        <end position="26"/>
    </location>
</feature>
<evidence type="ECO:0000313" key="3">
    <source>
        <dbReference type="Proteomes" id="UP000824469"/>
    </source>
</evidence>
<gene>
    <name evidence="2" type="ORF">KI387_039813</name>
</gene>
<evidence type="ECO:0000313" key="2">
    <source>
        <dbReference type="EMBL" id="KAH9296225.1"/>
    </source>
</evidence>
<sequence>RPARVFGPRPPPWPGRRLHDRRPVQGGGYTTAALKAAVTKPPPCSGQRF</sequence>
<comment type="caution">
    <text evidence="2">The sequence shown here is derived from an EMBL/GenBank/DDBJ whole genome shotgun (WGS) entry which is preliminary data.</text>
</comment>
<dbReference type="Proteomes" id="UP000824469">
    <property type="component" value="Unassembled WGS sequence"/>
</dbReference>
<dbReference type="AlphaFoldDB" id="A0AA38CAJ5"/>
<protein>
    <submittedName>
        <fullName evidence="2">Uncharacterized protein</fullName>
    </submittedName>
</protein>
<dbReference type="EMBL" id="JAHRHJ020000011">
    <property type="protein sequence ID" value="KAH9296225.1"/>
    <property type="molecule type" value="Genomic_DNA"/>
</dbReference>
<name>A0AA38CAJ5_TAXCH</name>
<accession>A0AA38CAJ5</accession>
<proteinExistence type="predicted"/>
<feature type="non-terminal residue" evidence="2">
    <location>
        <position position="1"/>
    </location>
</feature>
<organism evidence="2 3">
    <name type="scientific">Taxus chinensis</name>
    <name type="common">Chinese yew</name>
    <name type="synonym">Taxus wallichiana var. chinensis</name>
    <dbReference type="NCBI Taxonomy" id="29808"/>
    <lineage>
        <taxon>Eukaryota</taxon>
        <taxon>Viridiplantae</taxon>
        <taxon>Streptophyta</taxon>
        <taxon>Embryophyta</taxon>
        <taxon>Tracheophyta</taxon>
        <taxon>Spermatophyta</taxon>
        <taxon>Pinopsida</taxon>
        <taxon>Pinidae</taxon>
        <taxon>Conifers II</taxon>
        <taxon>Cupressales</taxon>
        <taxon>Taxaceae</taxon>
        <taxon>Taxus</taxon>
    </lineage>
</organism>
<keyword evidence="3" id="KW-1185">Reference proteome</keyword>
<evidence type="ECO:0000256" key="1">
    <source>
        <dbReference type="SAM" id="MobiDB-lite"/>
    </source>
</evidence>